<comment type="cofactor">
    <cofactor evidence="1">
        <name>Mg(2+)</name>
        <dbReference type="ChEBI" id="CHEBI:18420"/>
    </cofactor>
</comment>
<evidence type="ECO:0000256" key="5">
    <source>
        <dbReference type="ARBA" id="ARBA00022801"/>
    </source>
</evidence>
<evidence type="ECO:0000313" key="9">
    <source>
        <dbReference type="EMBL" id="QXT57831.1"/>
    </source>
</evidence>
<keyword evidence="5" id="KW-0378">Hydrolase</keyword>
<name>A0A8F6UAA5_9VIRU</name>
<keyword evidence="7" id="KW-0233">DNA recombination</keyword>
<dbReference type="SUPFAM" id="SSF53098">
    <property type="entry name" value="Ribonuclease H-like"/>
    <property type="match status" value="1"/>
</dbReference>
<dbReference type="GO" id="GO:0000400">
    <property type="term" value="F:four-way junction DNA binding"/>
    <property type="evidence" value="ECO:0007669"/>
    <property type="project" value="InterPro"/>
</dbReference>
<keyword evidence="4" id="KW-0227">DNA damage</keyword>
<protein>
    <submittedName>
        <fullName evidence="9">RuVC-like Holliday junction resolvase</fullName>
    </submittedName>
</protein>
<dbReference type="GO" id="GO:0004518">
    <property type="term" value="F:nuclease activity"/>
    <property type="evidence" value="ECO:0007669"/>
    <property type="project" value="UniProtKB-KW"/>
</dbReference>
<dbReference type="InterPro" id="IPR006932">
    <property type="entry name" value="HJ-resolvase_A22"/>
</dbReference>
<dbReference type="Pfam" id="PF04848">
    <property type="entry name" value="Pox_A22"/>
    <property type="match status" value="1"/>
</dbReference>
<proteinExistence type="inferred from homology"/>
<dbReference type="EMBL" id="MW582945">
    <property type="protein sequence ID" value="QXT57831.1"/>
    <property type="molecule type" value="Genomic_DNA"/>
</dbReference>
<evidence type="ECO:0000256" key="4">
    <source>
        <dbReference type="ARBA" id="ARBA00022763"/>
    </source>
</evidence>
<dbReference type="InterPro" id="IPR036397">
    <property type="entry name" value="RNaseH_sf"/>
</dbReference>
<dbReference type="GO" id="GO:0016788">
    <property type="term" value="F:hydrolase activity, acting on ester bonds"/>
    <property type="evidence" value="ECO:0007669"/>
    <property type="project" value="InterPro"/>
</dbReference>
<evidence type="ECO:0000256" key="6">
    <source>
        <dbReference type="ARBA" id="ARBA00022842"/>
    </source>
</evidence>
<dbReference type="GO" id="GO:0000287">
    <property type="term" value="F:magnesium ion binding"/>
    <property type="evidence" value="ECO:0007669"/>
    <property type="project" value="InterPro"/>
</dbReference>
<keyword evidence="8" id="KW-0234">DNA repair</keyword>
<reference evidence="9" key="1">
    <citation type="submission" date="2021-02" db="EMBL/GenBank/DDBJ databases">
        <title>Distinct virome patterns of the invasive cane toad (Rhinella marina) across its native and introduced ranges.</title>
        <authorList>
            <person name="Russo A.G."/>
            <person name="Harding E.F."/>
            <person name="Yan G.J."/>
            <person name="Selechnik D."/>
            <person name="Ducatez S."/>
            <person name="DeVore J.L."/>
            <person name="Zhou J."/>
            <person name="Sarma R.R."/>
            <person name="Lee Y.P."/>
            <person name="Richardson M.F."/>
            <person name="Shine R."/>
            <person name="Rollins L.A."/>
            <person name="White P.A."/>
        </authorList>
    </citation>
    <scope>NUCLEOTIDE SEQUENCE</scope>
</reference>
<evidence type="ECO:0000256" key="3">
    <source>
        <dbReference type="ARBA" id="ARBA00022722"/>
    </source>
</evidence>
<dbReference type="GO" id="GO:0006310">
    <property type="term" value="P:DNA recombination"/>
    <property type="evidence" value="ECO:0007669"/>
    <property type="project" value="UniProtKB-KW"/>
</dbReference>
<keyword evidence="6" id="KW-0460">Magnesium</keyword>
<evidence type="ECO:0000256" key="2">
    <source>
        <dbReference type="ARBA" id="ARBA00008810"/>
    </source>
</evidence>
<evidence type="ECO:0000256" key="8">
    <source>
        <dbReference type="ARBA" id="ARBA00023204"/>
    </source>
</evidence>
<organism evidence="9">
    <name type="scientific">Rhinella marina erythrocytic-like virus</name>
    <dbReference type="NCBI Taxonomy" id="2859906"/>
    <lineage>
        <taxon>Viruses</taxon>
        <taxon>Varidnaviria</taxon>
        <taxon>Bamfordvirae</taxon>
        <taxon>Nucleocytoviricota</taxon>
        <taxon>Megaviricetes</taxon>
        <taxon>Pimascovirales</taxon>
        <taxon>Pimascovirales incertae sedis</taxon>
        <taxon>Iridoviridae</taxon>
    </lineage>
</organism>
<comment type="similarity">
    <text evidence="2">Belongs to the RuvC family. Poxviruses-type subfamily.</text>
</comment>
<keyword evidence="3" id="KW-0540">Nuclease</keyword>
<dbReference type="GO" id="GO:0006281">
    <property type="term" value="P:DNA repair"/>
    <property type="evidence" value="ECO:0007669"/>
    <property type="project" value="UniProtKB-KW"/>
</dbReference>
<dbReference type="InterPro" id="IPR012337">
    <property type="entry name" value="RNaseH-like_sf"/>
</dbReference>
<evidence type="ECO:0000256" key="1">
    <source>
        <dbReference type="ARBA" id="ARBA00001946"/>
    </source>
</evidence>
<sequence length="153" mass="17521">MDTISFDIGLVNMAYAISSGTTITAFGLMNLKKSTFLKSLNYLSLRLSLLEWTNIKLCLIERQQPRNTKATRLMQHIWTWVRCLYHHVEVKIIAPSHKLKTLGFTGKTYKARKQWAIDNAKYVLQGSLEQAFGNLKKKDDVSDAVLQLIAYLL</sequence>
<accession>A0A8F6UAA5</accession>
<evidence type="ECO:0000256" key="7">
    <source>
        <dbReference type="ARBA" id="ARBA00023172"/>
    </source>
</evidence>
<dbReference type="Gene3D" id="3.30.420.10">
    <property type="entry name" value="Ribonuclease H-like superfamily/Ribonuclease H"/>
    <property type="match status" value="1"/>
</dbReference>